<comment type="similarity">
    <text evidence="2">Belongs to the nitroreductase family.</text>
</comment>
<dbReference type="HOGENOM" id="CLU_070764_4_1_11"/>
<evidence type="ECO:0000313" key="9">
    <source>
        <dbReference type="EMBL" id="AJC12085.1"/>
    </source>
</evidence>
<keyword evidence="6" id="KW-0560">Oxidoreductase</keyword>
<dbReference type="AlphaFoldDB" id="A0A0A8B3Z2"/>
<gene>
    <name evidence="9" type="ORF">JI75_04770</name>
</gene>
<dbReference type="CDD" id="cd02149">
    <property type="entry name" value="NfsB-like"/>
    <property type="match status" value="1"/>
</dbReference>
<dbReference type="KEGG" id="cbac:JI75_04770"/>
<dbReference type="EMBL" id="CP009302">
    <property type="protein sequence ID" value="AJC12085.1"/>
    <property type="molecule type" value="Genomic_DNA"/>
</dbReference>
<dbReference type="InterPro" id="IPR000415">
    <property type="entry name" value="Nitroreductase-like"/>
</dbReference>
<keyword evidence="5" id="KW-0521">NADP</keyword>
<proteinExistence type="inferred from homology"/>
<evidence type="ECO:0000256" key="6">
    <source>
        <dbReference type="ARBA" id="ARBA00023002"/>
    </source>
</evidence>
<dbReference type="GO" id="GO:0046256">
    <property type="term" value="P:2,4,6-trinitrotoluene catabolic process"/>
    <property type="evidence" value="ECO:0007669"/>
    <property type="project" value="TreeGrafter"/>
</dbReference>
<dbReference type="Pfam" id="PF00881">
    <property type="entry name" value="Nitroreductase"/>
    <property type="match status" value="1"/>
</dbReference>
<dbReference type="InterPro" id="IPR029479">
    <property type="entry name" value="Nitroreductase"/>
</dbReference>
<accession>A0A0A8B3Z2</accession>
<dbReference type="SUPFAM" id="SSF55469">
    <property type="entry name" value="FMN-dependent nitroreductase-like"/>
    <property type="match status" value="1"/>
</dbReference>
<dbReference type="InterPro" id="IPR050627">
    <property type="entry name" value="Nitroreductase/BluB"/>
</dbReference>
<evidence type="ECO:0000256" key="1">
    <source>
        <dbReference type="ARBA" id="ARBA00001917"/>
    </source>
</evidence>
<evidence type="ECO:0000256" key="5">
    <source>
        <dbReference type="ARBA" id="ARBA00022857"/>
    </source>
</evidence>
<dbReference type="PANTHER" id="PTHR23026">
    <property type="entry name" value="NADPH NITROREDUCTASE"/>
    <property type="match status" value="1"/>
</dbReference>
<dbReference type="STRING" id="1531429.JI75_04770"/>
<reference evidence="9 10" key="2">
    <citation type="journal article" date="2015" name="Genome Announc.">
        <title>Complete Genome Sequence of Coriobacteriaceae Strain 68-1-3, a Novel Mucus-Degrading Isolate from the Swine Intestinal Tract.</title>
        <authorList>
            <person name="Looft T."/>
            <person name="Bayles D.O."/>
            <person name="Alt D.P."/>
            <person name="Stanton T.B."/>
        </authorList>
    </citation>
    <scope>NUCLEOTIDE SEQUENCE [LARGE SCALE GENOMIC DNA]</scope>
    <source>
        <strain evidence="9 10">68-1-3</strain>
    </source>
</reference>
<evidence type="ECO:0000313" key="10">
    <source>
        <dbReference type="Proteomes" id="UP000031121"/>
    </source>
</evidence>
<feature type="domain" description="Nitroreductase" evidence="8">
    <location>
        <begin position="7"/>
        <end position="188"/>
    </location>
</feature>
<dbReference type="Proteomes" id="UP000031121">
    <property type="component" value="Chromosome"/>
</dbReference>
<dbReference type="GO" id="GO:0005829">
    <property type="term" value="C:cytosol"/>
    <property type="evidence" value="ECO:0007669"/>
    <property type="project" value="TreeGrafter"/>
</dbReference>
<evidence type="ECO:0000256" key="2">
    <source>
        <dbReference type="ARBA" id="ARBA00007118"/>
    </source>
</evidence>
<sequence length="212" mass="23843">MDETFATRFTCKRYDPEGRIPDEDFALLLDVARRSPSSFGLEPWRFLVVENEGLREDLLEVAWGAKKNADRTVVILSRKGASADSDFVERTLREVQGAEGEALSQRRDFLAAFQRNDLPMEGDDDRLLEWAARQAYIVLGNMLTSAALLGIDSTPVEGFSVAKLTALLADRGLIDPDEYVPTLIVQFGRKDASHFEPVQRRRKAQDVIQVVK</sequence>
<keyword evidence="4" id="KW-0288">FMN</keyword>
<evidence type="ECO:0000259" key="8">
    <source>
        <dbReference type="Pfam" id="PF00881"/>
    </source>
</evidence>
<evidence type="ECO:0000256" key="4">
    <source>
        <dbReference type="ARBA" id="ARBA00022643"/>
    </source>
</evidence>
<evidence type="ECO:0000256" key="3">
    <source>
        <dbReference type="ARBA" id="ARBA00022630"/>
    </source>
</evidence>
<evidence type="ECO:0000256" key="7">
    <source>
        <dbReference type="ARBA" id="ARBA00023027"/>
    </source>
</evidence>
<name>A0A0A8B3Z2_9ACTN</name>
<keyword evidence="7" id="KW-0520">NAD</keyword>
<organism evidence="9 10">
    <name type="scientific">Berryella intestinalis</name>
    <dbReference type="NCBI Taxonomy" id="1531429"/>
    <lineage>
        <taxon>Bacteria</taxon>
        <taxon>Bacillati</taxon>
        <taxon>Actinomycetota</taxon>
        <taxon>Coriobacteriia</taxon>
        <taxon>Eggerthellales</taxon>
        <taxon>Eggerthellaceae</taxon>
        <taxon>Berryella</taxon>
    </lineage>
</organism>
<comment type="cofactor">
    <cofactor evidence="1">
        <name>FMN</name>
        <dbReference type="ChEBI" id="CHEBI:58210"/>
    </cofactor>
</comment>
<protein>
    <recommendedName>
        <fullName evidence="8">Nitroreductase domain-containing protein</fullName>
    </recommendedName>
</protein>
<reference evidence="10" key="1">
    <citation type="submission" date="2014-08" db="EMBL/GenBank/DDBJ databases">
        <title>Coriobacteriaceae sp. complete genome.</title>
        <authorList>
            <person name="Looft T."/>
            <person name="Bayles D.O."/>
            <person name="Stanton T.B."/>
        </authorList>
    </citation>
    <scope>NUCLEOTIDE SEQUENCE [LARGE SCALE GENOMIC DNA]</scope>
    <source>
        <strain evidence="10">68-1-3</strain>
    </source>
</reference>
<keyword evidence="3" id="KW-0285">Flavoprotein</keyword>
<dbReference type="PANTHER" id="PTHR23026:SF125">
    <property type="entry name" value="OXYGEN-INSENSITIVE NAD(P)H NITROREDUCTASE"/>
    <property type="match status" value="1"/>
</dbReference>
<dbReference type="Gene3D" id="3.40.109.10">
    <property type="entry name" value="NADH Oxidase"/>
    <property type="match status" value="1"/>
</dbReference>
<keyword evidence="10" id="KW-1185">Reference proteome</keyword>
<dbReference type="GO" id="GO:0046857">
    <property type="term" value="F:oxidoreductase activity, acting on other nitrogenous compounds as donors, with NAD or NADP as acceptor"/>
    <property type="evidence" value="ECO:0007669"/>
    <property type="project" value="TreeGrafter"/>
</dbReference>
<dbReference type="InterPro" id="IPR033878">
    <property type="entry name" value="NfsB-like"/>
</dbReference>